<sequence length="235" mass="25781">MNRSRWWKLTLTAVLLAGLTSGCTVLRTPYEKAKIAENGGQVKKKQEGEGAGQASGGENKEQSGGKGGGADQKDEDKKKTESKANTKATPRPKNDPLTILQEKTDDKNPHLMYSQTMSSEVSQLEGIVSSTILLDEEHNAYVAIYTGEKQKYDRDAPKETNEKLKVKTEGDISSKLQGRISKKLRELDPLVDTVYITDNPAHAASFQRYALSITNGGAATMNTQALAEHIEDIWK</sequence>
<dbReference type="EMBL" id="QGGL01000012">
    <property type="protein sequence ID" value="PWK10246.1"/>
    <property type="molecule type" value="Genomic_DNA"/>
</dbReference>
<gene>
    <name evidence="3" type="ORF">C7459_11267</name>
</gene>
<feature type="compositionally biased region" description="Basic and acidic residues" evidence="1">
    <location>
        <begin position="71"/>
        <end position="84"/>
    </location>
</feature>
<evidence type="ECO:0000313" key="4">
    <source>
        <dbReference type="Proteomes" id="UP000245634"/>
    </source>
</evidence>
<proteinExistence type="predicted"/>
<dbReference type="InterPro" id="IPR019076">
    <property type="entry name" value="Spore_lipoprot_YhcN/YlaJ-like"/>
</dbReference>
<feature type="signal peptide" evidence="2">
    <location>
        <begin position="1"/>
        <end position="26"/>
    </location>
</feature>
<evidence type="ECO:0000256" key="2">
    <source>
        <dbReference type="SAM" id="SignalP"/>
    </source>
</evidence>
<dbReference type="OrthoDB" id="2381232at2"/>
<reference evidence="3 4" key="1">
    <citation type="submission" date="2018-05" db="EMBL/GenBank/DDBJ databases">
        <title>Genomic Encyclopedia of Type Strains, Phase IV (KMG-IV): sequencing the most valuable type-strain genomes for metagenomic binning, comparative biology and taxonomic classification.</title>
        <authorList>
            <person name="Goeker M."/>
        </authorList>
    </citation>
    <scope>NUCLEOTIDE SEQUENCE [LARGE SCALE GENOMIC DNA]</scope>
    <source>
        <strain evidence="3 4">DSM 18773</strain>
    </source>
</reference>
<keyword evidence="2" id="KW-0732">Signal</keyword>
<accession>A0A316D693</accession>
<name>A0A316D693_9BACL</name>
<feature type="region of interest" description="Disordered" evidence="1">
    <location>
        <begin position="38"/>
        <end position="107"/>
    </location>
</feature>
<dbReference type="RefSeq" id="WP_109689982.1">
    <property type="nucleotide sequence ID" value="NZ_QGGL01000012.1"/>
</dbReference>
<dbReference type="PROSITE" id="PS51257">
    <property type="entry name" value="PROKAR_LIPOPROTEIN"/>
    <property type="match status" value="1"/>
</dbReference>
<evidence type="ECO:0000313" key="3">
    <source>
        <dbReference type="EMBL" id="PWK10246.1"/>
    </source>
</evidence>
<evidence type="ECO:0000256" key="1">
    <source>
        <dbReference type="SAM" id="MobiDB-lite"/>
    </source>
</evidence>
<dbReference type="Proteomes" id="UP000245634">
    <property type="component" value="Unassembled WGS sequence"/>
</dbReference>
<keyword evidence="4" id="KW-1185">Reference proteome</keyword>
<dbReference type="Pfam" id="PF09580">
    <property type="entry name" value="Spore_YhcN_YlaJ"/>
    <property type="match status" value="1"/>
</dbReference>
<feature type="chain" id="PRO_5038903816" evidence="2">
    <location>
        <begin position="27"/>
        <end position="235"/>
    </location>
</feature>
<protein>
    <submittedName>
        <fullName evidence="3">Sporulation lipoprotein YhcN/YlaJ</fullName>
    </submittedName>
</protein>
<comment type="caution">
    <text evidence="3">The sequence shown here is derived from an EMBL/GenBank/DDBJ whole genome shotgun (WGS) entry which is preliminary data.</text>
</comment>
<organism evidence="3 4">
    <name type="scientific">Tumebacillus permanentifrigoris</name>
    <dbReference type="NCBI Taxonomy" id="378543"/>
    <lineage>
        <taxon>Bacteria</taxon>
        <taxon>Bacillati</taxon>
        <taxon>Bacillota</taxon>
        <taxon>Bacilli</taxon>
        <taxon>Bacillales</taxon>
        <taxon>Alicyclobacillaceae</taxon>
        <taxon>Tumebacillus</taxon>
    </lineage>
</organism>
<keyword evidence="3" id="KW-0449">Lipoprotein</keyword>
<dbReference type="AlphaFoldDB" id="A0A316D693"/>